<dbReference type="EMBL" id="LVHD01000019">
    <property type="protein sequence ID" value="OAG75788.1"/>
    <property type="molecule type" value="Genomic_DNA"/>
</dbReference>
<name>A0A177G645_9PROT</name>
<dbReference type="AlphaFoldDB" id="A0A177G645"/>
<protein>
    <submittedName>
        <fullName evidence="1">Uncharacterized protein</fullName>
    </submittedName>
</protein>
<gene>
    <name evidence="1" type="ORF">Amal_02889</name>
</gene>
<comment type="caution">
    <text evidence="1">The sequence shown here is derived from an EMBL/GenBank/DDBJ whole genome shotgun (WGS) entry which is preliminary data.</text>
</comment>
<sequence length="59" mass="6249">MMITPEMTELHGSGIAENKRGTTVVMPPILAALTAKALCVLFVTSHPLSGQHDKTCDGQ</sequence>
<evidence type="ECO:0000313" key="2">
    <source>
        <dbReference type="Proteomes" id="UP000077349"/>
    </source>
</evidence>
<dbReference type="Proteomes" id="UP000077349">
    <property type="component" value="Unassembled WGS sequence"/>
</dbReference>
<reference evidence="1 2" key="1">
    <citation type="submission" date="2016-03" db="EMBL/GenBank/DDBJ databases">
        <title>Draft genome sequence of Acetobacter malorum CECT 7742, a strain isolated from strawberry vinegar.</title>
        <authorList>
            <person name="Sainz F."/>
            <person name="Mas A."/>
            <person name="Torija M.J."/>
        </authorList>
    </citation>
    <scope>NUCLEOTIDE SEQUENCE [LARGE SCALE GENOMIC DNA]</scope>
    <source>
        <strain evidence="1 2">CECT 7742</strain>
    </source>
</reference>
<organism evidence="1 2">
    <name type="scientific">Acetobacter malorum</name>
    <dbReference type="NCBI Taxonomy" id="178901"/>
    <lineage>
        <taxon>Bacteria</taxon>
        <taxon>Pseudomonadati</taxon>
        <taxon>Pseudomonadota</taxon>
        <taxon>Alphaproteobacteria</taxon>
        <taxon>Acetobacterales</taxon>
        <taxon>Acetobacteraceae</taxon>
        <taxon>Acetobacter</taxon>
    </lineage>
</organism>
<proteinExistence type="predicted"/>
<evidence type="ECO:0000313" key="1">
    <source>
        <dbReference type="EMBL" id="OAG75788.1"/>
    </source>
</evidence>
<accession>A0A177G645</accession>